<gene>
    <name evidence="3" type="ORF">N0V93_004424</name>
</gene>
<accession>A0A9W8YSL7</accession>
<organism evidence="3 4">
    <name type="scientific">Gnomoniopsis smithogilvyi</name>
    <dbReference type="NCBI Taxonomy" id="1191159"/>
    <lineage>
        <taxon>Eukaryota</taxon>
        <taxon>Fungi</taxon>
        <taxon>Dikarya</taxon>
        <taxon>Ascomycota</taxon>
        <taxon>Pezizomycotina</taxon>
        <taxon>Sordariomycetes</taxon>
        <taxon>Sordariomycetidae</taxon>
        <taxon>Diaporthales</taxon>
        <taxon>Gnomoniaceae</taxon>
        <taxon>Gnomoniopsis</taxon>
    </lineage>
</organism>
<evidence type="ECO:0000313" key="4">
    <source>
        <dbReference type="Proteomes" id="UP001140453"/>
    </source>
</evidence>
<feature type="transmembrane region" description="Helical" evidence="2">
    <location>
        <begin position="201"/>
        <end position="221"/>
    </location>
</feature>
<evidence type="ECO:0000313" key="3">
    <source>
        <dbReference type="EMBL" id="KAJ4390825.1"/>
    </source>
</evidence>
<evidence type="ECO:0000256" key="1">
    <source>
        <dbReference type="SAM" id="MobiDB-lite"/>
    </source>
</evidence>
<proteinExistence type="predicted"/>
<reference evidence="3" key="1">
    <citation type="submission" date="2022-10" db="EMBL/GenBank/DDBJ databases">
        <title>Tapping the CABI collections for fungal endophytes: first genome assemblies for Collariella, Neodidymelliopsis, Ascochyta clinopodiicola, Didymella pomorum, Didymosphaeria variabile, Neocosmospora piperis and Neocucurbitaria cava.</title>
        <authorList>
            <person name="Hill R."/>
        </authorList>
    </citation>
    <scope>NUCLEOTIDE SEQUENCE</scope>
    <source>
        <strain evidence="3">IMI 355082</strain>
    </source>
</reference>
<dbReference type="AlphaFoldDB" id="A0A9W8YSL7"/>
<protein>
    <submittedName>
        <fullName evidence="3">Uncharacterized protein</fullName>
    </submittedName>
</protein>
<evidence type="ECO:0000256" key="2">
    <source>
        <dbReference type="SAM" id="Phobius"/>
    </source>
</evidence>
<sequence>MTQILLEHILLETPTITNLHVPTSLVKPLQLRLNTIPISIVRVAAVSGAVPHVVVILALSAIATTTTSGRISRFTKATSRSYLRLTRGTRRRSQRTRLIKCVSELRKLRDCLARTFSQFTQRSSKSADGSHAPPCTQSTSRQCPKTSLASKSLCFTMLVDVSKAAPIHSTGNAVACGQGNVDVSTDCPIQPGVGLTPGAKALIASCLVIVPFVFIVAVVGVPQVWKKTKTDFVNWNATRRGFCPEECRSSTCHDDTTAGGQESQNTASVQAIDGSIDSSVVSVRDYKKGGLWRWLRFRFLHLRLLRLSQRQGHSKGTELAEFTQNMQTRREEALIEVGTRFEDVTFEIPGAEELDALDLVQSSDAQGHVSADRS</sequence>
<dbReference type="EMBL" id="JAPEVB010000003">
    <property type="protein sequence ID" value="KAJ4390825.1"/>
    <property type="molecule type" value="Genomic_DNA"/>
</dbReference>
<comment type="caution">
    <text evidence="3">The sequence shown here is derived from an EMBL/GenBank/DDBJ whole genome shotgun (WGS) entry which is preliminary data.</text>
</comment>
<dbReference type="Proteomes" id="UP001140453">
    <property type="component" value="Unassembled WGS sequence"/>
</dbReference>
<keyword evidence="2" id="KW-0472">Membrane</keyword>
<keyword evidence="4" id="KW-1185">Reference proteome</keyword>
<keyword evidence="2" id="KW-0812">Transmembrane</keyword>
<name>A0A9W8YSL7_9PEZI</name>
<feature type="region of interest" description="Disordered" evidence="1">
    <location>
        <begin position="123"/>
        <end position="143"/>
    </location>
</feature>
<keyword evidence="2" id="KW-1133">Transmembrane helix</keyword>